<name>A0A410DMH7_9CLOT</name>
<dbReference type="InterPro" id="IPR058625">
    <property type="entry name" value="MdtA-like_BSH"/>
</dbReference>
<proteinExistence type="predicted"/>
<dbReference type="Gene3D" id="1.10.287.470">
    <property type="entry name" value="Helix hairpin bin"/>
    <property type="match status" value="1"/>
</dbReference>
<dbReference type="Gene3D" id="2.40.30.170">
    <property type="match status" value="1"/>
</dbReference>
<dbReference type="KEGG" id="cmah:C1I91_00470"/>
<dbReference type="GO" id="GO:0005886">
    <property type="term" value="C:plasma membrane"/>
    <property type="evidence" value="ECO:0007669"/>
    <property type="project" value="TreeGrafter"/>
</dbReference>
<protein>
    <submittedName>
        <fullName evidence="3">Hemolysin D</fullName>
    </submittedName>
</protein>
<keyword evidence="4" id="KW-1185">Reference proteome</keyword>
<keyword evidence="1" id="KW-0732">Signal</keyword>
<dbReference type="PROSITE" id="PS51257">
    <property type="entry name" value="PROKAR_LIPOPROTEIN"/>
    <property type="match status" value="1"/>
</dbReference>
<dbReference type="RefSeq" id="WP_128210735.1">
    <property type="nucleotide sequence ID" value="NZ_CP025746.1"/>
</dbReference>
<dbReference type="PANTHER" id="PTHR30438:SF2">
    <property type="entry name" value="MEMBRANE PROTEIN"/>
    <property type="match status" value="1"/>
</dbReference>
<evidence type="ECO:0000259" key="2">
    <source>
        <dbReference type="Pfam" id="PF25917"/>
    </source>
</evidence>
<dbReference type="Proteomes" id="UP000286268">
    <property type="component" value="Chromosome"/>
</dbReference>
<feature type="chain" id="PRO_5039398257" evidence="1">
    <location>
        <begin position="20"/>
        <end position="246"/>
    </location>
</feature>
<reference evidence="3 4" key="1">
    <citation type="submission" date="2018-01" db="EMBL/GenBank/DDBJ databases">
        <title>Genome Sequencing and Assembly of Anaerobacter polyendosporus strain CT4.</title>
        <authorList>
            <person name="Tachaapaikoon C."/>
            <person name="Sutheeworapong S."/>
            <person name="Jenjaroenpun P."/>
            <person name="Wongsurawat T."/>
            <person name="Nookeaw I."/>
            <person name="Cheawchanlertfa P."/>
            <person name="Kosugi A."/>
            <person name="Cheevadhanarak S."/>
            <person name="Ratanakhanokchai K."/>
        </authorList>
    </citation>
    <scope>NUCLEOTIDE SEQUENCE [LARGE SCALE GENOMIC DNA]</scope>
    <source>
        <strain evidence="3 4">CT4</strain>
    </source>
</reference>
<feature type="domain" description="Multidrug resistance protein MdtA-like barrel-sandwich hybrid" evidence="2">
    <location>
        <begin position="41"/>
        <end position="155"/>
    </location>
</feature>
<dbReference type="AlphaFoldDB" id="A0A410DMH7"/>
<evidence type="ECO:0000313" key="3">
    <source>
        <dbReference type="EMBL" id="QAA30284.1"/>
    </source>
</evidence>
<gene>
    <name evidence="3" type="ORF">C1I91_00470</name>
</gene>
<dbReference type="Pfam" id="PF25917">
    <property type="entry name" value="BSH_RND"/>
    <property type="match status" value="1"/>
</dbReference>
<organism evidence="3 4">
    <name type="scientific">Clostridium manihotivorum</name>
    <dbReference type="NCBI Taxonomy" id="2320868"/>
    <lineage>
        <taxon>Bacteria</taxon>
        <taxon>Bacillati</taxon>
        <taxon>Bacillota</taxon>
        <taxon>Clostridia</taxon>
        <taxon>Eubacteriales</taxon>
        <taxon>Clostridiaceae</taxon>
        <taxon>Clostridium</taxon>
    </lineage>
</organism>
<dbReference type="Gene3D" id="2.40.50.100">
    <property type="match status" value="1"/>
</dbReference>
<dbReference type="PANTHER" id="PTHR30438">
    <property type="entry name" value="36 KDA ANTIGEN-RELATED"/>
    <property type="match status" value="1"/>
</dbReference>
<dbReference type="EMBL" id="CP025746">
    <property type="protein sequence ID" value="QAA30284.1"/>
    <property type="molecule type" value="Genomic_DNA"/>
</dbReference>
<dbReference type="SUPFAM" id="SSF111369">
    <property type="entry name" value="HlyD-like secretion proteins"/>
    <property type="match status" value="1"/>
</dbReference>
<sequence length="246" mass="26716">MLKRTTSFLLLLISLSLVSCNSSKNSTENIYTGTVECESYTISSEVSGKLSEFNVSEGSTIKDGDKVAKVDSKVYEIQQLQAEGALKIAEAKQSDIPSNAKASIKDEAQGSVDQAKASVDLAKLQVAKSSITSSIDGIVTDVLVHKGDLISTGTNILKVSDLKNKYLKIYIEESKRAKVKLNQSLTIKINNSTEKAQVVYISTQSEFTPKNVETKNDKEKTLFEVKLKLQENSVAVPGLMADVSLE</sequence>
<evidence type="ECO:0000313" key="4">
    <source>
        <dbReference type="Proteomes" id="UP000286268"/>
    </source>
</evidence>
<evidence type="ECO:0000256" key="1">
    <source>
        <dbReference type="SAM" id="SignalP"/>
    </source>
</evidence>
<accession>A0A410DMH7</accession>
<dbReference type="OrthoDB" id="9778236at2"/>
<feature type="signal peptide" evidence="1">
    <location>
        <begin position="1"/>
        <end position="19"/>
    </location>
</feature>